<dbReference type="EMBL" id="SWJQ01002734">
    <property type="protein sequence ID" value="TRZ06230.1"/>
    <property type="molecule type" value="Genomic_DNA"/>
</dbReference>
<dbReference type="GO" id="GO:0016020">
    <property type="term" value="C:membrane"/>
    <property type="evidence" value="ECO:0007669"/>
    <property type="project" value="UniProtKB-SubCell"/>
</dbReference>
<evidence type="ECO:0000313" key="8">
    <source>
        <dbReference type="EMBL" id="TRZ06230.1"/>
    </source>
</evidence>
<proteinExistence type="predicted"/>
<gene>
    <name evidence="8" type="ORF">HGM15179_020876</name>
</gene>
<evidence type="ECO:0000259" key="7">
    <source>
        <dbReference type="PROSITE" id="PS50835"/>
    </source>
</evidence>
<organism evidence="8 9">
    <name type="scientific">Zosterops borbonicus</name>
    <dbReference type="NCBI Taxonomy" id="364589"/>
    <lineage>
        <taxon>Eukaryota</taxon>
        <taxon>Metazoa</taxon>
        <taxon>Chordata</taxon>
        <taxon>Craniata</taxon>
        <taxon>Vertebrata</taxon>
        <taxon>Euteleostomi</taxon>
        <taxon>Archelosauria</taxon>
        <taxon>Archosauria</taxon>
        <taxon>Dinosauria</taxon>
        <taxon>Saurischia</taxon>
        <taxon>Theropoda</taxon>
        <taxon>Coelurosauria</taxon>
        <taxon>Aves</taxon>
        <taxon>Neognathae</taxon>
        <taxon>Neoaves</taxon>
        <taxon>Telluraves</taxon>
        <taxon>Australaves</taxon>
        <taxon>Passeriformes</taxon>
        <taxon>Sylvioidea</taxon>
        <taxon>Zosteropidae</taxon>
        <taxon>Zosterops</taxon>
    </lineage>
</organism>
<comment type="subcellular location">
    <subcellularLocation>
        <location evidence="1">Membrane</location>
    </subcellularLocation>
</comment>
<keyword evidence="6" id="KW-0812">Transmembrane</keyword>
<dbReference type="InterPro" id="IPR013783">
    <property type="entry name" value="Ig-like_fold"/>
</dbReference>
<dbReference type="OrthoDB" id="8741746at2759"/>
<name>A0A8K1D6T5_9PASS</name>
<dbReference type="Proteomes" id="UP000796761">
    <property type="component" value="Unassembled WGS sequence"/>
</dbReference>
<keyword evidence="9" id="KW-1185">Reference proteome</keyword>
<accession>A0A8K1D6T5</accession>
<feature type="transmembrane region" description="Helical" evidence="6">
    <location>
        <begin position="181"/>
        <end position="199"/>
    </location>
</feature>
<dbReference type="InterPro" id="IPR036179">
    <property type="entry name" value="Ig-like_dom_sf"/>
</dbReference>
<protein>
    <recommendedName>
        <fullName evidence="7">Ig-like domain-containing protein</fullName>
    </recommendedName>
</protein>
<dbReference type="InterPro" id="IPR007110">
    <property type="entry name" value="Ig-like_dom"/>
</dbReference>
<dbReference type="AlphaFoldDB" id="A0A8K1D6T5"/>
<dbReference type="Gene3D" id="2.60.40.10">
    <property type="entry name" value="Immunoglobulins"/>
    <property type="match status" value="2"/>
</dbReference>
<evidence type="ECO:0000256" key="2">
    <source>
        <dbReference type="ARBA" id="ARBA00022729"/>
    </source>
</evidence>
<sequence>MTFHSNNTDGNGALWNFGNVPIVSVLFEDPPQCIFSKEEYKTHFTVSERGRALSISQLCMKDAGTYSVTIGEEKSTFILWVYKELTEPTVTCESQKCSGSICLLSLHCSMPGAGFGNISYTWRRWDWQWDEAYWVLVVDKSSWDNLTCTARNAVSSRSVTINTPEGLCPDAPSGNGVRIEVAVGVAVGVILFGFLIFCWKSQGYCPATAACTACTARVASDSSEISATDGPGHQVCLLAMNWLGPAPGLAWDKHGTESRRALSAPPETTDQLRPEPRLAMDQLGPEPGLTKDQLGPELELTMDQLGPEPGLTMDQSQD</sequence>
<dbReference type="PROSITE" id="PS50835">
    <property type="entry name" value="IG_LIKE"/>
    <property type="match status" value="1"/>
</dbReference>
<dbReference type="SUPFAM" id="SSF48726">
    <property type="entry name" value="Immunoglobulin"/>
    <property type="match status" value="1"/>
</dbReference>
<evidence type="ECO:0000256" key="6">
    <source>
        <dbReference type="SAM" id="Phobius"/>
    </source>
</evidence>
<keyword evidence="2" id="KW-0732">Signal</keyword>
<keyword evidence="4" id="KW-0325">Glycoprotein</keyword>
<evidence type="ECO:0000256" key="1">
    <source>
        <dbReference type="ARBA" id="ARBA00004370"/>
    </source>
</evidence>
<feature type="region of interest" description="Disordered" evidence="5">
    <location>
        <begin position="257"/>
        <end position="318"/>
    </location>
</feature>
<evidence type="ECO:0000256" key="4">
    <source>
        <dbReference type="ARBA" id="ARBA00023180"/>
    </source>
</evidence>
<comment type="caution">
    <text evidence="8">The sequence shown here is derived from an EMBL/GenBank/DDBJ whole genome shotgun (WGS) entry which is preliminary data.</text>
</comment>
<dbReference type="PANTHER" id="PTHR12080">
    <property type="entry name" value="SIGNALING LYMPHOCYTIC ACTIVATION MOLECULE"/>
    <property type="match status" value="1"/>
</dbReference>
<dbReference type="PANTHER" id="PTHR12080:SF55">
    <property type="entry name" value="LYMPHOCYTE FUNCTION-ASSOCIATED ANTIGEN 3"/>
    <property type="match status" value="1"/>
</dbReference>
<evidence type="ECO:0000313" key="9">
    <source>
        <dbReference type="Proteomes" id="UP000796761"/>
    </source>
</evidence>
<dbReference type="InterPro" id="IPR015631">
    <property type="entry name" value="CD2/SLAM_rcpt"/>
</dbReference>
<feature type="domain" description="Ig-like" evidence="7">
    <location>
        <begin position="88"/>
        <end position="160"/>
    </location>
</feature>
<reference evidence="8" key="1">
    <citation type="submission" date="2019-04" db="EMBL/GenBank/DDBJ databases">
        <title>Genome assembly of Zosterops borbonicus 15179.</title>
        <authorList>
            <person name="Leroy T."/>
            <person name="Anselmetti Y."/>
            <person name="Tilak M.-K."/>
            <person name="Nabholz B."/>
        </authorList>
    </citation>
    <scope>NUCLEOTIDE SEQUENCE</scope>
    <source>
        <strain evidence="8">HGM_15179</strain>
        <tissue evidence="8">Muscle</tissue>
    </source>
</reference>
<keyword evidence="6" id="KW-1133">Transmembrane helix</keyword>
<evidence type="ECO:0000256" key="5">
    <source>
        <dbReference type="SAM" id="MobiDB-lite"/>
    </source>
</evidence>
<keyword evidence="3 6" id="KW-0472">Membrane</keyword>
<evidence type="ECO:0000256" key="3">
    <source>
        <dbReference type="ARBA" id="ARBA00023136"/>
    </source>
</evidence>